<dbReference type="PANTHER" id="PTHR30011">
    <property type="entry name" value="ALKANESULFONATE MONOOXYGENASE-RELATED"/>
    <property type="match status" value="1"/>
</dbReference>
<evidence type="ECO:0000259" key="2">
    <source>
        <dbReference type="Pfam" id="PF00296"/>
    </source>
</evidence>
<evidence type="ECO:0000313" key="3">
    <source>
        <dbReference type="EMBL" id="TVY36778.1"/>
    </source>
</evidence>
<comment type="similarity">
    <text evidence="1">Belongs to the NtaA/SnaA/DszA monooxygenase family.</text>
</comment>
<evidence type="ECO:0000313" key="4">
    <source>
        <dbReference type="Proteomes" id="UP000443090"/>
    </source>
</evidence>
<dbReference type="InterPro" id="IPR051260">
    <property type="entry name" value="Diverse_substr_monoxygenases"/>
</dbReference>
<dbReference type="EMBL" id="QGMI01000785">
    <property type="protein sequence ID" value="TVY36778.1"/>
    <property type="molecule type" value="Genomic_DNA"/>
</dbReference>
<dbReference type="AlphaFoldDB" id="A0A8H8U9T0"/>
<dbReference type="Proteomes" id="UP000443090">
    <property type="component" value="Unassembled WGS sequence"/>
</dbReference>
<sequence>MPAASTEKVLRKKVHLNFFETACTGNHEASGQWSAPGDNSRTKDRLKYYIDLAKLAEKHKISCIFFADSYAGHDVYGGNMDAVLKAGTQVAQLDPLVIISAMAAVTESLAFGVTGNVTYIPPFALARTFSTLDHLTEGRTAWNVVTGWSKAAANAFGTELKEHDKRYEIGEEYMDLVYKLWNGSWSDCAVRWDEENRVAYEPSEIKKIEHDGPHFKLSARHQLHPSPQRTPVIFQAGTSKAGQAFAARHAEAIYIGGMVPSHAAGQIKASRAMAKSFGRDPTTMKFFAAISPFIGRTIEEAQAKFDLAYKHADVVGGLGQFSGYTGINMSKYPLDEELELDTSNPKDNLIQGFLGNFVDSLETESQPWTPRRLGYKMALGGLHPSPIGTPEMIADIMEQWVDEADVDGFNIAYISNPGSFKDVVELLIPVLRERGLVFDDYAVPGGTFRENLLRQPGQKHLRTDHYGSNFNYNGNEFVPWQDMEALKLETNGNGTVTA</sequence>
<dbReference type="SUPFAM" id="SSF51679">
    <property type="entry name" value="Bacterial luciferase-like"/>
    <property type="match status" value="1"/>
</dbReference>
<dbReference type="GO" id="GO:0016705">
    <property type="term" value="F:oxidoreductase activity, acting on paired donors, with incorporation or reduction of molecular oxygen"/>
    <property type="evidence" value="ECO:0007669"/>
    <property type="project" value="InterPro"/>
</dbReference>
<keyword evidence="3" id="KW-0503">Monooxygenase</keyword>
<comment type="caution">
    <text evidence="3">The sequence shown here is derived from an EMBL/GenBank/DDBJ whole genome shotgun (WGS) entry which is preliminary data.</text>
</comment>
<organism evidence="3 4">
    <name type="scientific">Lachnellula occidentalis</name>
    <dbReference type="NCBI Taxonomy" id="215460"/>
    <lineage>
        <taxon>Eukaryota</taxon>
        <taxon>Fungi</taxon>
        <taxon>Dikarya</taxon>
        <taxon>Ascomycota</taxon>
        <taxon>Pezizomycotina</taxon>
        <taxon>Leotiomycetes</taxon>
        <taxon>Helotiales</taxon>
        <taxon>Lachnaceae</taxon>
        <taxon>Lachnellula</taxon>
    </lineage>
</organism>
<dbReference type="NCBIfam" id="TIGR03860">
    <property type="entry name" value="FMN_nitrolo"/>
    <property type="match status" value="1"/>
</dbReference>
<protein>
    <submittedName>
        <fullName evidence="3">Dimethyl-sulfide monooxygenase</fullName>
    </submittedName>
</protein>
<name>A0A8H8U9T0_9HELO</name>
<proteinExistence type="inferred from homology"/>
<feature type="domain" description="Luciferase-like" evidence="2">
    <location>
        <begin position="38"/>
        <end position="401"/>
    </location>
</feature>
<evidence type="ECO:0000256" key="1">
    <source>
        <dbReference type="ARBA" id="ARBA00033748"/>
    </source>
</evidence>
<dbReference type="Pfam" id="PF00296">
    <property type="entry name" value="Bac_luciferase"/>
    <property type="match status" value="1"/>
</dbReference>
<keyword evidence="4" id="KW-1185">Reference proteome</keyword>
<dbReference type="PANTHER" id="PTHR30011:SF30">
    <property type="entry name" value="XENOBIOTIC COMPOUND MONOOXYGENASE, DSZA FAMILY (AFU_ORTHOLOGUE AFUA_6G01920)"/>
    <property type="match status" value="1"/>
</dbReference>
<dbReference type="InterPro" id="IPR036661">
    <property type="entry name" value="Luciferase-like_sf"/>
</dbReference>
<dbReference type="Gene3D" id="3.20.20.30">
    <property type="entry name" value="Luciferase-like domain"/>
    <property type="match status" value="1"/>
</dbReference>
<accession>A0A8H8U9T0</accession>
<dbReference type="GO" id="GO:0004497">
    <property type="term" value="F:monooxygenase activity"/>
    <property type="evidence" value="ECO:0007669"/>
    <property type="project" value="UniProtKB-KW"/>
</dbReference>
<dbReference type="OrthoDB" id="8922241at2759"/>
<dbReference type="InterPro" id="IPR011251">
    <property type="entry name" value="Luciferase-like_dom"/>
</dbReference>
<reference evidence="3 4" key="1">
    <citation type="submission" date="2018-05" db="EMBL/GenBank/DDBJ databases">
        <title>Genome sequencing and assembly of the regulated plant pathogen Lachnellula willkommii and related sister species for the development of diagnostic species identification markers.</title>
        <authorList>
            <person name="Giroux E."/>
            <person name="Bilodeau G."/>
        </authorList>
    </citation>
    <scope>NUCLEOTIDE SEQUENCE [LARGE SCALE GENOMIC DNA]</scope>
    <source>
        <strain evidence="3 4">CBS 160.35</strain>
    </source>
</reference>
<dbReference type="PIRSF" id="PIRSF000337">
    <property type="entry name" value="NTA_MOA"/>
    <property type="match status" value="1"/>
</dbReference>
<keyword evidence="3" id="KW-0560">Oxidoreductase</keyword>
<dbReference type="InterPro" id="IPR016215">
    <property type="entry name" value="NTA_MOA"/>
</dbReference>
<gene>
    <name evidence="3" type="primary">dmoA_0</name>
    <name evidence="3" type="ORF">LOCC1_G007491</name>
</gene>